<sequence length="587" mass="63537">MLLSNAMCAQRDWACKNQRRFAHAYNMFAFLKVPQQHAKGSAFAPSCNGVTVCSHYDLIIIGSGPAAQKCAVDSAKLGRRVAVVDKLGMIGGVCVHTGTIPSKTFREAVLHLTGFRHQGFYGRAYQPWRERISVPDLLLRVQKVEKTETDIVVDQMRREGVEVITGTARFAEADEDDAFTDATSEGAVRVMVLKTDASHESEASAYRHLDANMAKMALSAENVLIACGTRPLRPAHIPFDGVRVFDSDQLLWGGVRDVPRELMVVGAGVIGMEYASMMNIIPGTNVTVIDPRDKMLGFADTEVVQALMYSMRTKGARFLLNEKVERVEKTDAGGSGGRGRVVAHLSSGKKVVGDAMLYAMGRQGNTDSLSLGSVGLETDNRGLLEVNDFYQTSNPRVYACGDVIGYPALASTSMEQGRRAALHMWHGQHAAALAMALDDGAAGAAPADHSMIRSPMDGGFLGRSSEHLFPYGIYTIPEISMIGKPEAQLTEEGVPYEIGVADFTELAKGQMLGGADGFLKLIFHRETLQLLGVHAIGEGATEIIHIGQVVMAMGGTVDYFRNAVFNYPTLAEAYNVAAHDAFRKISL</sequence>
<feature type="domain" description="FAD/NAD(P)-binding" evidence="14">
    <location>
        <begin position="56"/>
        <end position="417"/>
    </location>
</feature>
<gene>
    <name evidence="15" type="ORF">JKP88DRAFT_269305</name>
</gene>
<dbReference type="GO" id="GO:0003957">
    <property type="term" value="F:NAD(P)+ transhydrogenase (Si-specific) activity"/>
    <property type="evidence" value="ECO:0007669"/>
    <property type="project" value="UniProtKB-EC"/>
</dbReference>
<comment type="similarity">
    <text evidence="3">Belongs to the class-I pyridine nucleotide-disulfide oxidoreductase family.</text>
</comment>
<dbReference type="Gene3D" id="3.50.50.60">
    <property type="entry name" value="FAD/NAD(P)-binding domain"/>
    <property type="match status" value="2"/>
</dbReference>
<dbReference type="GO" id="GO:0006103">
    <property type="term" value="P:2-oxoglutarate metabolic process"/>
    <property type="evidence" value="ECO:0007669"/>
    <property type="project" value="TreeGrafter"/>
</dbReference>
<protein>
    <recommendedName>
        <fullName evidence="4">NAD(P)(+) transhydrogenase (Si-specific)</fullName>
        <ecNumber evidence="4">1.6.1.1</ecNumber>
    </recommendedName>
    <alternativeName>
        <fullName evidence="11">NAD(P)(+) transhydrogenase [B-specific]</fullName>
    </alternativeName>
</protein>
<keyword evidence="8" id="KW-0521">NADP</keyword>
<dbReference type="PRINTS" id="PR00411">
    <property type="entry name" value="PNDRDTASEI"/>
</dbReference>
<keyword evidence="7 12" id="KW-0274">FAD</keyword>
<dbReference type="Gene3D" id="3.30.390.30">
    <property type="match status" value="1"/>
</dbReference>
<feature type="binding site" evidence="12">
    <location>
        <position position="361"/>
    </location>
    <ligand>
        <name>NAD(+)</name>
        <dbReference type="ChEBI" id="CHEBI:57540"/>
    </ligand>
</feature>
<keyword evidence="9" id="KW-0560">Oxidoreductase</keyword>
<keyword evidence="16" id="KW-1185">Reference proteome</keyword>
<evidence type="ECO:0000256" key="3">
    <source>
        <dbReference type="ARBA" id="ARBA00007532"/>
    </source>
</evidence>
<evidence type="ECO:0000256" key="10">
    <source>
        <dbReference type="ARBA" id="ARBA00023027"/>
    </source>
</evidence>
<evidence type="ECO:0000256" key="1">
    <source>
        <dbReference type="ARBA" id="ARBA00002842"/>
    </source>
</evidence>
<dbReference type="PANTHER" id="PTHR22912:SF93">
    <property type="entry name" value="SOLUBLE PYRIDINE NUCLEOTIDE TRANSHYDROGENASE"/>
    <property type="match status" value="1"/>
</dbReference>
<dbReference type="GO" id="GO:0005829">
    <property type="term" value="C:cytosol"/>
    <property type="evidence" value="ECO:0007669"/>
    <property type="project" value="TreeGrafter"/>
</dbReference>
<keyword evidence="6" id="KW-0285">Flavoprotein</keyword>
<dbReference type="GO" id="GO:0004148">
    <property type="term" value="F:dihydrolipoyl dehydrogenase (NADH) activity"/>
    <property type="evidence" value="ECO:0007669"/>
    <property type="project" value="TreeGrafter"/>
</dbReference>
<evidence type="ECO:0000259" key="14">
    <source>
        <dbReference type="Pfam" id="PF07992"/>
    </source>
</evidence>
<reference evidence="15" key="1">
    <citation type="submission" date="2021-02" db="EMBL/GenBank/DDBJ databases">
        <title>First Annotated Genome of the Yellow-green Alga Tribonema minus.</title>
        <authorList>
            <person name="Mahan K.M."/>
        </authorList>
    </citation>
    <scope>NUCLEOTIDE SEQUENCE</scope>
    <source>
        <strain evidence="15">UTEX B ZZ1240</strain>
    </source>
</reference>
<dbReference type="InterPro" id="IPR050151">
    <property type="entry name" value="Class-I_Pyr_Nuc-Dis_Oxidored"/>
</dbReference>
<evidence type="ECO:0000313" key="16">
    <source>
        <dbReference type="Proteomes" id="UP000664859"/>
    </source>
</evidence>
<evidence type="ECO:0000256" key="11">
    <source>
        <dbReference type="ARBA" id="ARBA00031183"/>
    </source>
</evidence>
<dbReference type="SUPFAM" id="SSF51905">
    <property type="entry name" value="FAD/NAD(P)-binding domain"/>
    <property type="match status" value="1"/>
</dbReference>
<name>A0A835ZER9_9STRA</name>
<evidence type="ECO:0000256" key="5">
    <source>
        <dbReference type="ARBA" id="ARBA00022490"/>
    </source>
</evidence>
<feature type="binding site" evidence="12">
    <location>
        <position position="103"/>
    </location>
    <ligand>
        <name>FAD</name>
        <dbReference type="ChEBI" id="CHEBI:57692"/>
    </ligand>
</feature>
<evidence type="ECO:0000313" key="15">
    <source>
        <dbReference type="EMBL" id="KAG5190964.1"/>
    </source>
</evidence>
<dbReference type="InterPro" id="IPR001100">
    <property type="entry name" value="Pyr_nuc-diS_OxRdtase"/>
</dbReference>
<dbReference type="InterPro" id="IPR023753">
    <property type="entry name" value="FAD/NAD-binding_dom"/>
</dbReference>
<comment type="caution">
    <text evidence="15">The sequence shown here is derived from an EMBL/GenBank/DDBJ whole genome shotgun (WGS) entry which is preliminary data.</text>
</comment>
<accession>A0A835ZER9</accession>
<dbReference type="Pfam" id="PF07992">
    <property type="entry name" value="Pyr_redox_2"/>
    <property type="match status" value="1"/>
</dbReference>
<evidence type="ECO:0000259" key="13">
    <source>
        <dbReference type="Pfam" id="PF02852"/>
    </source>
</evidence>
<dbReference type="InterPro" id="IPR004099">
    <property type="entry name" value="Pyr_nucl-diS_OxRdtase_dimer"/>
</dbReference>
<dbReference type="FunFam" id="3.30.390.30:FF:000001">
    <property type="entry name" value="Dihydrolipoyl dehydrogenase"/>
    <property type="match status" value="1"/>
</dbReference>
<evidence type="ECO:0000256" key="7">
    <source>
        <dbReference type="ARBA" id="ARBA00022827"/>
    </source>
</evidence>
<dbReference type="PIRSF" id="PIRSF000350">
    <property type="entry name" value="Mercury_reductase_MerA"/>
    <property type="match status" value="1"/>
</dbReference>
<feature type="binding site" evidence="12">
    <location>
        <position position="402"/>
    </location>
    <ligand>
        <name>FAD</name>
        <dbReference type="ChEBI" id="CHEBI:57692"/>
    </ligand>
</feature>
<keyword evidence="5" id="KW-0963">Cytoplasm</keyword>
<organism evidence="15 16">
    <name type="scientific">Tribonema minus</name>
    <dbReference type="NCBI Taxonomy" id="303371"/>
    <lineage>
        <taxon>Eukaryota</taxon>
        <taxon>Sar</taxon>
        <taxon>Stramenopiles</taxon>
        <taxon>Ochrophyta</taxon>
        <taxon>PX clade</taxon>
        <taxon>Xanthophyceae</taxon>
        <taxon>Tribonematales</taxon>
        <taxon>Tribonemataceae</taxon>
        <taxon>Tribonema</taxon>
    </lineage>
</organism>
<dbReference type="SUPFAM" id="SSF55424">
    <property type="entry name" value="FAD/NAD-linked reductases, dimerisation (C-terminal) domain"/>
    <property type="match status" value="1"/>
</dbReference>
<dbReference type="AlphaFoldDB" id="A0A835ZER9"/>
<feature type="binding site" evidence="12">
    <location>
        <begin position="266"/>
        <end position="273"/>
    </location>
    <ligand>
        <name>NAD(+)</name>
        <dbReference type="ChEBI" id="CHEBI:57540"/>
    </ligand>
</feature>
<dbReference type="PRINTS" id="PR00368">
    <property type="entry name" value="FADPNR"/>
</dbReference>
<dbReference type="Proteomes" id="UP000664859">
    <property type="component" value="Unassembled WGS sequence"/>
</dbReference>
<evidence type="ECO:0000256" key="12">
    <source>
        <dbReference type="PIRSR" id="PIRSR000350-3"/>
    </source>
</evidence>
<evidence type="ECO:0000256" key="9">
    <source>
        <dbReference type="ARBA" id="ARBA00023002"/>
    </source>
</evidence>
<comment type="subcellular location">
    <subcellularLocation>
        <location evidence="2">Cytoplasm</location>
    </subcellularLocation>
</comment>
<keyword evidence="10 12" id="KW-0520">NAD</keyword>
<feature type="domain" description="Pyridine nucleotide-disulphide oxidoreductase dimerisation" evidence="13">
    <location>
        <begin position="470"/>
        <end position="577"/>
    </location>
</feature>
<evidence type="ECO:0000256" key="2">
    <source>
        <dbReference type="ARBA" id="ARBA00004496"/>
    </source>
</evidence>
<dbReference type="GO" id="GO:0050660">
    <property type="term" value="F:flavin adenine dinucleotide binding"/>
    <property type="evidence" value="ECO:0007669"/>
    <property type="project" value="TreeGrafter"/>
</dbReference>
<comment type="cofactor">
    <cofactor evidence="12">
        <name>FAD</name>
        <dbReference type="ChEBI" id="CHEBI:57692"/>
    </cofactor>
    <text evidence="12">Binds 1 FAD per subunit.</text>
</comment>
<dbReference type="OrthoDB" id="361797at2759"/>
<comment type="function">
    <text evidence="1">Conversion of NADPH, generated by peripheral catabolic pathways, to NADH, which can enter the respiratory chain for energy generation.</text>
</comment>
<dbReference type="InterPro" id="IPR016156">
    <property type="entry name" value="FAD/NAD-linked_Rdtase_dimer_sf"/>
</dbReference>
<keyword evidence="12" id="KW-0547">Nucleotide-binding</keyword>
<proteinExistence type="inferred from homology"/>
<dbReference type="PANTHER" id="PTHR22912">
    <property type="entry name" value="DISULFIDE OXIDOREDUCTASE"/>
    <property type="match status" value="1"/>
</dbReference>
<evidence type="ECO:0000256" key="6">
    <source>
        <dbReference type="ARBA" id="ARBA00022630"/>
    </source>
</evidence>
<dbReference type="EC" id="1.6.1.1" evidence="4"/>
<dbReference type="EMBL" id="JAFCMP010000024">
    <property type="protein sequence ID" value="KAG5190964.1"/>
    <property type="molecule type" value="Genomic_DNA"/>
</dbReference>
<evidence type="ECO:0000256" key="4">
    <source>
        <dbReference type="ARBA" id="ARBA00012772"/>
    </source>
</evidence>
<evidence type="ECO:0000256" key="8">
    <source>
        <dbReference type="ARBA" id="ARBA00022857"/>
    </source>
</evidence>
<dbReference type="Pfam" id="PF02852">
    <property type="entry name" value="Pyr_redox_dim"/>
    <property type="match status" value="1"/>
</dbReference>
<dbReference type="InterPro" id="IPR036188">
    <property type="entry name" value="FAD/NAD-bd_sf"/>
</dbReference>